<dbReference type="PANTHER" id="PTHR30146">
    <property type="entry name" value="LACI-RELATED TRANSCRIPTIONAL REPRESSOR"/>
    <property type="match status" value="1"/>
</dbReference>
<dbReference type="Gene3D" id="1.10.260.40">
    <property type="entry name" value="lambda repressor-like DNA-binding domains"/>
    <property type="match status" value="1"/>
</dbReference>
<dbReference type="PROSITE" id="PS50932">
    <property type="entry name" value="HTH_LACI_2"/>
    <property type="match status" value="1"/>
</dbReference>
<evidence type="ECO:0000256" key="2">
    <source>
        <dbReference type="ARBA" id="ARBA00023125"/>
    </source>
</evidence>
<accession>A0ABW3HR55</accession>
<dbReference type="InterPro" id="IPR028082">
    <property type="entry name" value="Peripla_BP_I"/>
</dbReference>
<proteinExistence type="predicted"/>
<keyword evidence="1" id="KW-0805">Transcription regulation</keyword>
<dbReference type="EMBL" id="JBHTJZ010000012">
    <property type="protein sequence ID" value="MFD0959996.1"/>
    <property type="molecule type" value="Genomic_DNA"/>
</dbReference>
<dbReference type="CDD" id="cd01392">
    <property type="entry name" value="HTH_LacI"/>
    <property type="match status" value="1"/>
</dbReference>
<dbReference type="Proteomes" id="UP001596989">
    <property type="component" value="Unassembled WGS sequence"/>
</dbReference>
<dbReference type="Pfam" id="PF13377">
    <property type="entry name" value="Peripla_BP_3"/>
    <property type="match status" value="1"/>
</dbReference>
<dbReference type="GO" id="GO:0003677">
    <property type="term" value="F:DNA binding"/>
    <property type="evidence" value="ECO:0007669"/>
    <property type="project" value="UniProtKB-KW"/>
</dbReference>
<reference evidence="6" key="1">
    <citation type="journal article" date="2019" name="Int. J. Syst. Evol. Microbiol.">
        <title>The Global Catalogue of Microorganisms (GCM) 10K type strain sequencing project: providing services to taxonomists for standard genome sequencing and annotation.</title>
        <authorList>
            <consortium name="The Broad Institute Genomics Platform"/>
            <consortium name="The Broad Institute Genome Sequencing Center for Infectious Disease"/>
            <person name="Wu L."/>
            <person name="Ma J."/>
        </authorList>
    </citation>
    <scope>NUCLEOTIDE SEQUENCE [LARGE SCALE GENOMIC DNA]</scope>
    <source>
        <strain evidence="6">CCUG 59129</strain>
    </source>
</reference>
<dbReference type="RefSeq" id="WP_377564313.1">
    <property type="nucleotide sequence ID" value="NZ_JBHTJZ010000012.1"/>
</dbReference>
<feature type="domain" description="HTH lacI-type" evidence="4">
    <location>
        <begin position="3"/>
        <end position="51"/>
    </location>
</feature>
<dbReference type="SMART" id="SM00354">
    <property type="entry name" value="HTH_LACI"/>
    <property type="match status" value="1"/>
</dbReference>
<organism evidence="5 6">
    <name type="scientific">Paenibacillus chungangensis</name>
    <dbReference type="NCBI Taxonomy" id="696535"/>
    <lineage>
        <taxon>Bacteria</taxon>
        <taxon>Bacillati</taxon>
        <taxon>Bacillota</taxon>
        <taxon>Bacilli</taxon>
        <taxon>Bacillales</taxon>
        <taxon>Paenibacillaceae</taxon>
        <taxon>Paenibacillus</taxon>
    </lineage>
</organism>
<dbReference type="InterPro" id="IPR046335">
    <property type="entry name" value="LacI/GalR-like_sensor"/>
</dbReference>
<keyword evidence="2 5" id="KW-0238">DNA-binding</keyword>
<keyword evidence="6" id="KW-1185">Reference proteome</keyword>
<evidence type="ECO:0000256" key="1">
    <source>
        <dbReference type="ARBA" id="ARBA00023015"/>
    </source>
</evidence>
<evidence type="ECO:0000256" key="3">
    <source>
        <dbReference type="ARBA" id="ARBA00023163"/>
    </source>
</evidence>
<name>A0ABW3HR55_9BACL</name>
<dbReference type="CDD" id="cd01544">
    <property type="entry name" value="PBP1_GalR"/>
    <property type="match status" value="1"/>
</dbReference>
<dbReference type="InterPro" id="IPR000843">
    <property type="entry name" value="HTH_LacI"/>
</dbReference>
<evidence type="ECO:0000259" key="4">
    <source>
        <dbReference type="PROSITE" id="PS50932"/>
    </source>
</evidence>
<sequence>MKVTLKDIADRANVSISSVSRALSKSQTTAPIHDQTRSRIIQAARELGYRRWSNTDDDRQKTAKKRFALVMHLIKDKYQDPYFSEMMYGIESELQQHGYALDYTFEIQDIFTSDLFASLNKDNLGIICVGPLKSDFLYQLKKQVPSVFSVGGLLLPEIDCVTIDFKRAAHEIVQHLIQLGHRSISFIGGHSRVGESLEQERRFLGFKEAMEANALPLVANWILDGGYCPTKSYEEMVKILQSEERPTAVFTASDKMAYGVYKAIQEAGLSIPEDLSVVSFDNIELAEYMNPGLTTVRVHKEAMGRIAVKLMLQRMEGILPLHLNILLPTELIYRDSSRELSQEG</sequence>
<protein>
    <submittedName>
        <fullName evidence="5">LacI family DNA-binding transcriptional regulator</fullName>
    </submittedName>
</protein>
<gene>
    <name evidence="5" type="ORF">ACFQ2I_11380</name>
</gene>
<dbReference type="PANTHER" id="PTHR30146:SF109">
    <property type="entry name" value="HTH-TYPE TRANSCRIPTIONAL REGULATOR GALS"/>
    <property type="match status" value="1"/>
</dbReference>
<dbReference type="SUPFAM" id="SSF53822">
    <property type="entry name" value="Periplasmic binding protein-like I"/>
    <property type="match status" value="1"/>
</dbReference>
<dbReference type="Pfam" id="PF00356">
    <property type="entry name" value="LacI"/>
    <property type="match status" value="1"/>
</dbReference>
<dbReference type="InterPro" id="IPR010982">
    <property type="entry name" value="Lambda_DNA-bd_dom_sf"/>
</dbReference>
<dbReference type="Gene3D" id="3.40.50.2300">
    <property type="match status" value="2"/>
</dbReference>
<evidence type="ECO:0000313" key="5">
    <source>
        <dbReference type="EMBL" id="MFD0959996.1"/>
    </source>
</evidence>
<comment type="caution">
    <text evidence="5">The sequence shown here is derived from an EMBL/GenBank/DDBJ whole genome shotgun (WGS) entry which is preliminary data.</text>
</comment>
<dbReference type="SUPFAM" id="SSF47413">
    <property type="entry name" value="lambda repressor-like DNA-binding domains"/>
    <property type="match status" value="1"/>
</dbReference>
<dbReference type="PROSITE" id="PS00356">
    <property type="entry name" value="HTH_LACI_1"/>
    <property type="match status" value="1"/>
</dbReference>
<keyword evidence="3" id="KW-0804">Transcription</keyword>
<evidence type="ECO:0000313" key="6">
    <source>
        <dbReference type="Proteomes" id="UP001596989"/>
    </source>
</evidence>